<evidence type="ECO:0000256" key="1">
    <source>
        <dbReference type="SAM" id="MobiDB-lite"/>
    </source>
</evidence>
<sequence>MLLSVTSHPAYEKLPEGAPEQGSRHSALNPVSPPPRCGLIKLRPVFDFLNLPNVYNMGDPYPYPVFFECPSLDGEQRKKIQNYFNIRRKSGGGDCGSVTNIKDKVYSIAFKEREAQQRVLQRCKHMLEFAGGPLELTVRDSPGPHSSSPITTSSPGQSVSAKLDLTSSQQKQQSVLGSSLPPSGEYELQPDAYLLRYLKECPQAQKELEKELASVACSAQLYPEEGRVLVKSLAQPGAAGEGRNWKAEVDKLFDGYLCHYEVDPHKVKALLQSCSSGQTTDKVKVYSEGGVVVVVGKSSQVNGRLRDIKDFTVKRQGSRLSEKQTTVRRLGEAKLCLLWKEIEHGLGQNFPGVKVTQGDGGQVVLEGSVEDILEAGDWISNKESLVLERTVSNMSPHLLAFLRKAYGGPRVLADVLGHGYKVEVDLRDTELRFCSLSADELDDTEKKIQEKFKEVKIDLPISSAGPSELREKLKSKTNEMNQGQCRAQVLFGSDSMVCLLGHTKEVEDLSETVTQFILDHANIEGKVTLRFPELVHLLPELLQVHKFDCSGVTFHPLTSSSGPMVVLEGPSRKVTEVRNRVTSPNRKLMPWLMLLMKIWTMAEV</sequence>
<dbReference type="InterPro" id="IPR057051">
    <property type="entry name" value="PARP14_RPM_1"/>
</dbReference>
<dbReference type="AlphaFoldDB" id="A0AAD3MNH7"/>
<reference evidence="3" key="1">
    <citation type="submission" date="2022-08" db="EMBL/GenBank/DDBJ databases">
        <title>Genome sequencing of akame (Lates japonicus).</title>
        <authorList>
            <person name="Hashiguchi Y."/>
            <person name="Takahashi H."/>
        </authorList>
    </citation>
    <scope>NUCLEOTIDE SEQUENCE</scope>
    <source>
        <strain evidence="3">Kochi</strain>
    </source>
</reference>
<feature type="region of interest" description="Disordered" evidence="1">
    <location>
        <begin position="134"/>
        <end position="165"/>
    </location>
</feature>
<dbReference type="Gene3D" id="3.30.70.330">
    <property type="match status" value="1"/>
</dbReference>
<gene>
    <name evidence="3" type="ORF">AKAME5_002872500</name>
</gene>
<proteinExistence type="predicted"/>
<accession>A0AAD3MNH7</accession>
<feature type="compositionally biased region" description="Low complexity" evidence="1">
    <location>
        <begin position="141"/>
        <end position="158"/>
    </location>
</feature>
<comment type="caution">
    <text evidence="3">The sequence shown here is derived from an EMBL/GenBank/DDBJ whole genome shotgun (WGS) entry which is preliminary data.</text>
</comment>
<name>A0AAD3MNH7_LATJO</name>
<feature type="domain" description="PAR14-like first RRM" evidence="2">
    <location>
        <begin position="76"/>
        <end position="139"/>
    </location>
</feature>
<evidence type="ECO:0000259" key="2">
    <source>
        <dbReference type="Pfam" id="PF23222"/>
    </source>
</evidence>
<feature type="region of interest" description="Disordered" evidence="1">
    <location>
        <begin position="1"/>
        <end position="31"/>
    </location>
</feature>
<evidence type="ECO:0000313" key="4">
    <source>
        <dbReference type="Proteomes" id="UP001279410"/>
    </source>
</evidence>
<evidence type="ECO:0000313" key="3">
    <source>
        <dbReference type="EMBL" id="GLD57323.1"/>
    </source>
</evidence>
<dbReference type="Proteomes" id="UP001279410">
    <property type="component" value="Unassembled WGS sequence"/>
</dbReference>
<dbReference type="InterPro" id="IPR012677">
    <property type="entry name" value="Nucleotide-bd_a/b_plait_sf"/>
</dbReference>
<dbReference type="EMBL" id="BRZM01004456">
    <property type="protein sequence ID" value="GLD57323.1"/>
    <property type="molecule type" value="Genomic_DNA"/>
</dbReference>
<keyword evidence="4" id="KW-1185">Reference proteome</keyword>
<protein>
    <submittedName>
        <fullName evidence="3">Poly [ADP-ribose]</fullName>
    </submittedName>
</protein>
<dbReference type="Pfam" id="PF23222">
    <property type="entry name" value="RRM_PARP14_1"/>
    <property type="match status" value="1"/>
</dbReference>
<organism evidence="3 4">
    <name type="scientific">Lates japonicus</name>
    <name type="common">Japanese lates</name>
    <dbReference type="NCBI Taxonomy" id="270547"/>
    <lineage>
        <taxon>Eukaryota</taxon>
        <taxon>Metazoa</taxon>
        <taxon>Chordata</taxon>
        <taxon>Craniata</taxon>
        <taxon>Vertebrata</taxon>
        <taxon>Euteleostomi</taxon>
        <taxon>Actinopterygii</taxon>
        <taxon>Neopterygii</taxon>
        <taxon>Teleostei</taxon>
        <taxon>Neoteleostei</taxon>
        <taxon>Acanthomorphata</taxon>
        <taxon>Carangaria</taxon>
        <taxon>Carangaria incertae sedis</taxon>
        <taxon>Centropomidae</taxon>
        <taxon>Lates</taxon>
    </lineage>
</organism>